<dbReference type="OrthoDB" id="9810718at2"/>
<dbReference type="AlphaFoldDB" id="A0A1E8GM71"/>
<dbReference type="GO" id="GO:0005975">
    <property type="term" value="P:carbohydrate metabolic process"/>
    <property type="evidence" value="ECO:0007669"/>
    <property type="project" value="InterPro"/>
</dbReference>
<dbReference type="SUPFAM" id="SSF48208">
    <property type="entry name" value="Six-hairpin glycosidases"/>
    <property type="match status" value="1"/>
</dbReference>
<proteinExistence type="predicted"/>
<evidence type="ECO:0008006" key="3">
    <source>
        <dbReference type="Google" id="ProtNLM"/>
    </source>
</evidence>
<protein>
    <recommendedName>
        <fullName evidence="3">Poly(Glycerol-phosphate) alpha-glucosyltransferase</fullName>
    </recommendedName>
</protein>
<keyword evidence="2" id="KW-1185">Reference proteome</keyword>
<evidence type="ECO:0000313" key="2">
    <source>
        <dbReference type="Proteomes" id="UP000178622"/>
    </source>
</evidence>
<dbReference type="InterPro" id="IPR008928">
    <property type="entry name" value="6-hairpin_glycosidase_sf"/>
</dbReference>
<organism evidence="1 2">
    <name type="scientific">Floricoccus tropicus</name>
    <dbReference type="NCBI Taxonomy" id="1859473"/>
    <lineage>
        <taxon>Bacteria</taxon>
        <taxon>Bacillati</taxon>
        <taxon>Bacillota</taxon>
        <taxon>Bacilli</taxon>
        <taxon>Lactobacillales</taxon>
        <taxon>Streptococcaceae</taxon>
        <taxon>Floricoccus</taxon>
    </lineage>
</organism>
<dbReference type="EMBL" id="MKIR01000016">
    <property type="protein sequence ID" value="OFI49267.1"/>
    <property type="molecule type" value="Genomic_DNA"/>
</dbReference>
<dbReference type="RefSeq" id="WP_070792207.1">
    <property type="nucleotide sequence ID" value="NZ_MKIR01000016.1"/>
</dbReference>
<dbReference type="Gene3D" id="1.50.10.10">
    <property type="match status" value="1"/>
</dbReference>
<gene>
    <name evidence="1" type="ORF">BG261_10995</name>
</gene>
<comment type="caution">
    <text evidence="1">The sequence shown here is derived from an EMBL/GenBank/DDBJ whole genome shotgun (WGS) entry which is preliminary data.</text>
</comment>
<accession>A0A1E8GM71</accession>
<dbReference type="STRING" id="1859473.BG261_10995"/>
<dbReference type="InterPro" id="IPR012341">
    <property type="entry name" value="6hp_glycosidase-like_sf"/>
</dbReference>
<dbReference type="Proteomes" id="UP000178622">
    <property type="component" value="Unassembled WGS sequence"/>
</dbReference>
<sequence length="558" mass="66081">MVLINASVLDEIQNLFIEKNTEDNSIVVVSYCDTNERAIVKEFYLGNLKRNWIKVEQFIRKLPSRYTNIRLDLVTNENKVSYDELQNILKDVPRNNYEEFGFRTSGNKKRLFIKEEIVANALFVPDDNHRVGVNNPNLDLDEHNILGYTKRKYGKRDDSISYFKKEDIYIFNTYAVYYDGNNFYELEDYGNGNQVREINEENFPNELYDVILKGTKYLDNQLLENGKFVYGYFPAYGRTLSAYNTVRHFSSLYALAESVEHFPNEKVLKDVKLGLDWGLENLVDTKEDGSIFVKEQLKDGVEYKLGAQAMIILALAKYSQISNDNFYFEKMKQFIKSIEKHFIGTDNKTIHVLKENLSIKEKFRIVYYDGEALFATLRAYELMKDEEIFEFCKKLMDSFVENHYEKYHDHWLSYAVNEFLKFEQDVEYYKFGVRNAMDNLEFIQKRDSAYPTMLELLCAANKMMDKLESFDKRDEVFATEDEYLRAKKKIRDVTDYRAFHEITSGVMLPEFAMFFKYPSVIENGFYCRHDRFRMRIDDAEHFLSGLINYLLIFKKGMI</sequence>
<reference evidence="2" key="1">
    <citation type="submission" date="2016-09" db="EMBL/GenBank/DDBJ databases">
        <title>Draft genome sequence of a novel species of the family Streptococcaceae isolated from flowers.</title>
        <authorList>
            <person name="Chuah L.-O."/>
            <person name="Yap K.-P."/>
            <person name="Thong K.L."/>
            <person name="Liong M.T."/>
            <person name="Ahmad R."/>
            <person name="Rusul G."/>
        </authorList>
    </citation>
    <scope>NUCLEOTIDE SEQUENCE [LARGE SCALE GENOMIC DNA]</scope>
    <source>
        <strain evidence="2">DF1</strain>
    </source>
</reference>
<evidence type="ECO:0000313" key="1">
    <source>
        <dbReference type="EMBL" id="OFI49267.1"/>
    </source>
</evidence>
<name>A0A1E8GM71_9LACT</name>